<dbReference type="Gene3D" id="3.40.50.360">
    <property type="match status" value="1"/>
</dbReference>
<dbReference type="GO" id="GO:0050660">
    <property type="term" value="F:flavin adenine dinucleotide binding"/>
    <property type="evidence" value="ECO:0007669"/>
    <property type="project" value="TreeGrafter"/>
</dbReference>
<dbReference type="EMBL" id="SRYW01000007">
    <property type="protein sequence ID" value="TGY34180.1"/>
    <property type="molecule type" value="Genomic_DNA"/>
</dbReference>
<keyword evidence="1" id="KW-0285">Flavoprotein</keyword>
<dbReference type="InterPro" id="IPR023173">
    <property type="entry name" value="NADPH_Cyt_P450_Rdtase_alpha"/>
</dbReference>
<dbReference type="InterPro" id="IPR001094">
    <property type="entry name" value="Flavdoxin-like"/>
</dbReference>
<dbReference type="Proteomes" id="UP000306631">
    <property type="component" value="Unassembled WGS sequence"/>
</dbReference>
<evidence type="ECO:0000256" key="3">
    <source>
        <dbReference type="ARBA" id="ARBA00022982"/>
    </source>
</evidence>
<dbReference type="PRINTS" id="PR00371">
    <property type="entry name" value="FPNCR"/>
</dbReference>
<dbReference type="SUPFAM" id="SSF52343">
    <property type="entry name" value="Ferredoxin reductase-like, C-terminal NADP-linked domain"/>
    <property type="match status" value="1"/>
</dbReference>
<dbReference type="InterPro" id="IPR029039">
    <property type="entry name" value="Flavoprotein-like_sf"/>
</dbReference>
<dbReference type="InterPro" id="IPR017927">
    <property type="entry name" value="FAD-bd_FR_type"/>
</dbReference>
<gene>
    <name evidence="6" type="ORF">E5352_09910</name>
</gene>
<dbReference type="Gene3D" id="1.20.990.10">
    <property type="entry name" value="NADPH-cytochrome p450 Reductase, Chain A, domain 3"/>
    <property type="match status" value="1"/>
</dbReference>
<feature type="domain" description="Flavodoxin-like" evidence="4">
    <location>
        <begin position="10"/>
        <end position="146"/>
    </location>
</feature>
<evidence type="ECO:0000259" key="5">
    <source>
        <dbReference type="PROSITE" id="PS51384"/>
    </source>
</evidence>
<dbReference type="Gene3D" id="2.40.30.10">
    <property type="entry name" value="Translation factors"/>
    <property type="match status" value="1"/>
</dbReference>
<accession>A0A4V3RJ09</accession>
<evidence type="ECO:0000313" key="7">
    <source>
        <dbReference type="Proteomes" id="UP000306631"/>
    </source>
</evidence>
<dbReference type="InterPro" id="IPR001709">
    <property type="entry name" value="Flavoprot_Pyr_Nucl_cyt_Rdtase"/>
</dbReference>
<dbReference type="InterPro" id="IPR039261">
    <property type="entry name" value="FNR_nucleotide-bd"/>
</dbReference>
<dbReference type="Pfam" id="PF00258">
    <property type="entry name" value="Flavodoxin_1"/>
    <property type="match status" value="1"/>
</dbReference>
<comment type="caution">
    <text evidence="6">The sequence shown here is derived from an EMBL/GenBank/DDBJ whole genome shotgun (WGS) entry which is preliminary data.</text>
</comment>
<organism evidence="6 7">
    <name type="scientific">Stenotrophomonas maltophilia</name>
    <name type="common">Pseudomonas maltophilia</name>
    <name type="synonym">Xanthomonas maltophilia</name>
    <dbReference type="NCBI Taxonomy" id="40324"/>
    <lineage>
        <taxon>Bacteria</taxon>
        <taxon>Pseudomonadati</taxon>
        <taxon>Pseudomonadota</taxon>
        <taxon>Gammaproteobacteria</taxon>
        <taxon>Lysobacterales</taxon>
        <taxon>Lysobacteraceae</taxon>
        <taxon>Stenotrophomonas</taxon>
        <taxon>Stenotrophomonas maltophilia group</taxon>
    </lineage>
</organism>
<dbReference type="GO" id="GO:0016491">
    <property type="term" value="F:oxidoreductase activity"/>
    <property type="evidence" value="ECO:0007669"/>
    <property type="project" value="InterPro"/>
</dbReference>
<dbReference type="InterPro" id="IPR017938">
    <property type="entry name" value="Riboflavin_synthase-like_b-brl"/>
</dbReference>
<evidence type="ECO:0000256" key="1">
    <source>
        <dbReference type="ARBA" id="ARBA00022630"/>
    </source>
</evidence>
<keyword evidence="3" id="KW-0813">Transport</keyword>
<dbReference type="PRINTS" id="PR00369">
    <property type="entry name" value="FLAVODOXIN"/>
</dbReference>
<dbReference type="SUPFAM" id="SSF52218">
    <property type="entry name" value="Flavoproteins"/>
    <property type="match status" value="1"/>
</dbReference>
<dbReference type="SUPFAM" id="SSF63380">
    <property type="entry name" value="Riboflavin synthase domain-like"/>
    <property type="match status" value="1"/>
</dbReference>
<name>A0A4V3RJ09_STEMA</name>
<dbReference type="GO" id="GO:0005829">
    <property type="term" value="C:cytosol"/>
    <property type="evidence" value="ECO:0007669"/>
    <property type="project" value="TreeGrafter"/>
</dbReference>
<keyword evidence="2" id="KW-0288">FMN</keyword>
<feature type="domain" description="FAD-binding FR-type" evidence="5">
    <location>
        <begin position="169"/>
        <end position="369"/>
    </location>
</feature>
<sequence length="512" mass="54964">MNAMAPIQRVLLGYGSESGTARALARRLADHPALHGHSPEVLALNDIDVAQLGHGDVLVAVASSFGDGEPPANGERFVAALRQAHSLQGLRYAVFGLGDTGYPRFCGFSKALDALLGERNALPLLQRVDADACYPAFFDRWAPALGEVLAGNGTAAQDLCLQVTAYGQDHAFNAPIVARERLSRSDPAAWHITLDLTGSGIVHQAGDTLHVIPDNDPALLQALAAWYGDSRAALVLADRELRLPGRAVLREIARLGGSEPLRQLLKSSQRAALEAYLHGHDLLDILQDHAHPDTVPLQRLAALLSPCLPRAYSIASAGGQAQVALCVREVRYTRRGRERRGAGTGTLLQATGSVRVYCRANPGFRLPDDPECPLLLIGTGTGIAPLMGLVQEMAAGDRRREICLVFGEKRRADDFLYRAQLLAWQQAGHLTALLTAFSRDGQAKYYVQDAIGDHAAPIAAWLDRGAHLYLCGNRRHLEAAVRGAIDGVVAATGSPHGWEALAAQGRLHCELY</sequence>
<evidence type="ECO:0000259" key="4">
    <source>
        <dbReference type="PROSITE" id="PS50902"/>
    </source>
</evidence>
<dbReference type="Gene3D" id="3.40.50.80">
    <property type="entry name" value="Nucleotide-binding domain of ferredoxin-NADP reductase (FNR) module"/>
    <property type="match status" value="1"/>
</dbReference>
<dbReference type="InterPro" id="IPR001433">
    <property type="entry name" value="OxRdtase_FAD/NAD-bd"/>
</dbReference>
<dbReference type="InterPro" id="IPR008254">
    <property type="entry name" value="Flavodoxin/NO_synth"/>
</dbReference>
<dbReference type="AlphaFoldDB" id="A0A4V3RJ09"/>
<dbReference type="PROSITE" id="PS51384">
    <property type="entry name" value="FAD_FR"/>
    <property type="match status" value="1"/>
</dbReference>
<dbReference type="PANTHER" id="PTHR19384">
    <property type="entry name" value="NITRIC OXIDE SYNTHASE-RELATED"/>
    <property type="match status" value="1"/>
</dbReference>
<protein>
    <submittedName>
        <fullName evidence="6">Sulfite reductase flavoprotein subunit alpha</fullName>
    </submittedName>
</protein>
<proteinExistence type="predicted"/>
<dbReference type="PROSITE" id="PS50902">
    <property type="entry name" value="FLAVODOXIN_LIKE"/>
    <property type="match status" value="1"/>
</dbReference>
<dbReference type="OrthoDB" id="9816402at2"/>
<dbReference type="Pfam" id="PF00175">
    <property type="entry name" value="NAD_binding_1"/>
    <property type="match status" value="1"/>
</dbReference>
<reference evidence="6 7" key="1">
    <citation type="submission" date="2019-04" db="EMBL/GenBank/DDBJ databases">
        <title>Microbes associate with the intestines of laboratory mice.</title>
        <authorList>
            <person name="Navarre W."/>
            <person name="Wong E."/>
            <person name="Huang K."/>
            <person name="Tropini C."/>
            <person name="Ng K."/>
            <person name="Yu B."/>
        </authorList>
    </citation>
    <scope>NUCLEOTIDE SEQUENCE [LARGE SCALE GENOMIC DNA]</scope>
    <source>
        <strain evidence="6 7">NM62_B4-13</strain>
    </source>
</reference>
<dbReference type="GO" id="GO:0010181">
    <property type="term" value="F:FMN binding"/>
    <property type="evidence" value="ECO:0007669"/>
    <property type="project" value="InterPro"/>
</dbReference>
<keyword evidence="3" id="KW-0249">Electron transport</keyword>
<evidence type="ECO:0000256" key="2">
    <source>
        <dbReference type="ARBA" id="ARBA00022643"/>
    </source>
</evidence>
<evidence type="ECO:0000313" key="6">
    <source>
        <dbReference type="EMBL" id="TGY34180.1"/>
    </source>
</evidence>